<dbReference type="CDD" id="cd00761">
    <property type="entry name" value="Glyco_tranf_GTA_type"/>
    <property type="match status" value="1"/>
</dbReference>
<dbReference type="SUPFAM" id="SSF53448">
    <property type="entry name" value="Nucleotide-diphospho-sugar transferases"/>
    <property type="match status" value="1"/>
</dbReference>
<dbReference type="STRING" id="1121357.SAMN05661109_02504"/>
<evidence type="ECO:0000313" key="2">
    <source>
        <dbReference type="EMBL" id="SES28044.1"/>
    </source>
</evidence>
<evidence type="ECO:0000259" key="1">
    <source>
        <dbReference type="Pfam" id="PF00535"/>
    </source>
</evidence>
<keyword evidence="3" id="KW-1185">Reference proteome</keyword>
<organism evidence="2 3">
    <name type="scientific">Corynebacterium cystitidis DSM 20524</name>
    <dbReference type="NCBI Taxonomy" id="1121357"/>
    <lineage>
        <taxon>Bacteria</taxon>
        <taxon>Bacillati</taxon>
        <taxon>Actinomycetota</taxon>
        <taxon>Actinomycetes</taxon>
        <taxon>Mycobacteriales</taxon>
        <taxon>Corynebacteriaceae</taxon>
        <taxon>Corynebacterium</taxon>
    </lineage>
</organism>
<sequence length="409" mass="43560">MSTAENQPLIGVVNAEDRTLTVISGSPQAQEAYVVVRSHDKTVGYQRLTGYQSQEELIEEASAASVDQPRRRPWTAGQGEGHFATVIICTTGTNQLLLRAVAAVLEQQHQDFELIVVDNAPQTGNVRKVLSSIDDPRLRIVDEPQAGLSRARNTGVAHARADLVAFTDDDALAHPGWLGALIDVFAADPGRAIGAVTGPVFPAELVTEAQRYFEARGGFPKTLSPTVWALGDLLDQVSIFGDPGEGGPLYPMTTARIGAGVSMAFRRQALSEMGSFDICLGAGTKARGAEDLDAFARILRLGYAIVTTPDAVMYHSHRVDLAGLKAQAYGDGAGMAALLTKSVMQNPATVLTLARRIPAVLRRVAPGSQRMRGSEPGVPPELARHEVCGFVSGPGLFLCTVARQSCGRR</sequence>
<dbReference type="PANTHER" id="PTHR43685:SF14">
    <property type="entry name" value="GLYCOSYLTRANSFERASE 2-LIKE DOMAIN-CONTAINING PROTEIN"/>
    <property type="match status" value="1"/>
</dbReference>
<reference evidence="3" key="1">
    <citation type="submission" date="2016-10" db="EMBL/GenBank/DDBJ databases">
        <authorList>
            <person name="Varghese N."/>
            <person name="Submissions S."/>
        </authorList>
    </citation>
    <scope>NUCLEOTIDE SEQUENCE [LARGE SCALE GENOMIC DNA]</scope>
    <source>
        <strain evidence="3">DSM 20524</strain>
    </source>
</reference>
<dbReference type="GO" id="GO:0016740">
    <property type="term" value="F:transferase activity"/>
    <property type="evidence" value="ECO:0007669"/>
    <property type="project" value="UniProtKB-KW"/>
</dbReference>
<dbReference type="AlphaFoldDB" id="A0A1H9W2M1"/>
<dbReference type="Gene3D" id="3.90.550.10">
    <property type="entry name" value="Spore Coat Polysaccharide Biosynthesis Protein SpsA, Chain A"/>
    <property type="match status" value="1"/>
</dbReference>
<dbReference type="InterPro" id="IPR029044">
    <property type="entry name" value="Nucleotide-diphossugar_trans"/>
</dbReference>
<dbReference type="PANTHER" id="PTHR43685">
    <property type="entry name" value="GLYCOSYLTRANSFERASE"/>
    <property type="match status" value="1"/>
</dbReference>
<dbReference type="InterPro" id="IPR050834">
    <property type="entry name" value="Glycosyltransf_2"/>
</dbReference>
<keyword evidence="2" id="KW-0808">Transferase</keyword>
<evidence type="ECO:0000313" key="3">
    <source>
        <dbReference type="Proteomes" id="UP000198929"/>
    </source>
</evidence>
<proteinExistence type="predicted"/>
<dbReference type="InterPro" id="IPR001173">
    <property type="entry name" value="Glyco_trans_2-like"/>
</dbReference>
<accession>A0A1H9W2M1</accession>
<dbReference type="EMBL" id="FOGQ01000016">
    <property type="protein sequence ID" value="SES28044.1"/>
    <property type="molecule type" value="Genomic_DNA"/>
</dbReference>
<name>A0A1H9W2M1_9CORY</name>
<gene>
    <name evidence="2" type="ORF">SAMN05661109_02504</name>
</gene>
<dbReference type="RefSeq" id="WP_092260648.1">
    <property type="nucleotide sequence ID" value="NZ_CP047199.1"/>
</dbReference>
<dbReference type="Proteomes" id="UP000198929">
    <property type="component" value="Unassembled WGS sequence"/>
</dbReference>
<feature type="domain" description="Glycosyltransferase 2-like" evidence="1">
    <location>
        <begin position="85"/>
        <end position="196"/>
    </location>
</feature>
<dbReference type="Pfam" id="PF00535">
    <property type="entry name" value="Glycos_transf_2"/>
    <property type="match status" value="1"/>
</dbReference>
<protein>
    <submittedName>
        <fullName evidence="2">Glycosyl transferase family 2</fullName>
    </submittedName>
</protein>